<dbReference type="Pfam" id="PF24926">
    <property type="entry name" value="ACT_ACR9_C"/>
    <property type="match status" value="2"/>
</dbReference>
<evidence type="ECO:0000313" key="6">
    <source>
        <dbReference type="Proteomes" id="UP000447434"/>
    </source>
</evidence>
<evidence type="ECO:0000256" key="2">
    <source>
        <dbReference type="RuleBase" id="RU369043"/>
    </source>
</evidence>
<dbReference type="PANTHER" id="PTHR31096:SF74">
    <property type="entry name" value="ACT DOMAIN-CONTAINING PROTEIN ACR"/>
    <property type="match status" value="1"/>
</dbReference>
<feature type="domain" description="ACT" evidence="3">
    <location>
        <begin position="12"/>
        <end position="86"/>
    </location>
</feature>
<evidence type="ECO:0000313" key="5">
    <source>
        <dbReference type="EMBL" id="KAE9592449.1"/>
    </source>
</evidence>
<feature type="domain" description="ACT" evidence="4">
    <location>
        <begin position="334"/>
        <end position="370"/>
    </location>
</feature>
<evidence type="ECO:0000259" key="3">
    <source>
        <dbReference type="Pfam" id="PF24914"/>
    </source>
</evidence>
<comment type="function">
    <text evidence="2">Binds amino acids.</text>
</comment>
<dbReference type="GO" id="GO:0016597">
    <property type="term" value="F:amino acid binding"/>
    <property type="evidence" value="ECO:0007669"/>
    <property type="project" value="UniProtKB-UniRule"/>
</dbReference>
<dbReference type="Pfam" id="PF24931">
    <property type="entry name" value="ACT_ACR9_3rd"/>
    <property type="match status" value="1"/>
</dbReference>
<reference evidence="6" key="1">
    <citation type="journal article" date="2020" name="Nat. Commun.">
        <title>Genome sequence of the cluster root forming white lupin.</title>
        <authorList>
            <person name="Hufnagel B."/>
            <person name="Marques A."/>
            <person name="Soriano A."/>
            <person name="Marques L."/>
            <person name="Divol F."/>
            <person name="Doumas P."/>
            <person name="Sallet E."/>
            <person name="Mancinotti D."/>
            <person name="Carrere S."/>
            <person name="Marande W."/>
            <person name="Arribat S."/>
            <person name="Keller J."/>
            <person name="Huneau C."/>
            <person name="Blein T."/>
            <person name="Aime D."/>
            <person name="Laguerre M."/>
            <person name="Taylor J."/>
            <person name="Schubert V."/>
            <person name="Nelson M."/>
            <person name="Geu-Flores F."/>
            <person name="Crespi M."/>
            <person name="Gallardo-Guerrero K."/>
            <person name="Delaux P.-M."/>
            <person name="Salse J."/>
            <person name="Berges H."/>
            <person name="Guyot R."/>
            <person name="Gouzy J."/>
            <person name="Peret B."/>
        </authorList>
    </citation>
    <scope>NUCLEOTIDE SEQUENCE [LARGE SCALE GENOMIC DNA]</scope>
    <source>
        <strain evidence="6">cv. Amiga</strain>
    </source>
</reference>
<dbReference type="Pfam" id="PF24914">
    <property type="entry name" value="ACR10_N"/>
    <property type="match status" value="1"/>
</dbReference>
<dbReference type="PANTHER" id="PTHR31096">
    <property type="entry name" value="ACT DOMAIN-CONTAINING PROTEIN ACR4-RELATED"/>
    <property type="match status" value="1"/>
</dbReference>
<name>A0A6A4NYL2_LUPAL</name>
<dbReference type="EMBL" id="WOCE01000019">
    <property type="protein sequence ID" value="KAE9592449.1"/>
    <property type="molecule type" value="Genomic_DNA"/>
</dbReference>
<sequence>MGLLNDDMVIISEAEKEGDHNVIAVNCPDKIGIGCDVCRIIFLFGLSIVKGDTITDGKWCYMVFWVYGEANTNWDLLKNRLSEICPSHSSTYEIKNYTHDEHKQPVPPQVFQLKFWCSCDGNGLLHDVTEALHQLELIIKRVKISTTPDGRKMHLVFVTDTRKELHTTERQHKTKVHLKTVLGDKFIDCEIELAGAEVMASLHGSLNLPFGITEDMFNLESPKGYQSSTLASYPVSIALDNKLSHSHTLFQIRCWDHKGLFYDILRTLKDYNIQVSYGKLRGKQKGNFDVELFITQADGKKVMDPNKKIALCVRLKMELSYPLRVVVGSRGPDTELFVANPVELSGSGRPLVFYDITHACKSLNISIFSVLLPFIETNFVFRACVDNVRVLYIVEIGRHMIRDREWEVYRILLDESDANFSLPRKKIEECVRNTLMGFEHR</sequence>
<keyword evidence="1 2" id="KW-0677">Repeat</keyword>
<evidence type="ECO:0000259" key="4">
    <source>
        <dbReference type="Pfam" id="PF24926"/>
    </source>
</evidence>
<dbReference type="Proteomes" id="UP000447434">
    <property type="component" value="Chromosome 19"/>
</dbReference>
<proteinExistence type="predicted"/>
<keyword evidence="6" id="KW-1185">Reference proteome</keyword>
<evidence type="ECO:0000256" key="1">
    <source>
        <dbReference type="ARBA" id="ARBA00022737"/>
    </source>
</evidence>
<comment type="caution">
    <text evidence="5">The sequence shown here is derived from an EMBL/GenBank/DDBJ whole genome shotgun (WGS) entry which is preliminary data.</text>
</comment>
<organism evidence="5 6">
    <name type="scientific">Lupinus albus</name>
    <name type="common">White lupine</name>
    <name type="synonym">Lupinus termis</name>
    <dbReference type="NCBI Taxonomy" id="3870"/>
    <lineage>
        <taxon>Eukaryota</taxon>
        <taxon>Viridiplantae</taxon>
        <taxon>Streptophyta</taxon>
        <taxon>Embryophyta</taxon>
        <taxon>Tracheophyta</taxon>
        <taxon>Spermatophyta</taxon>
        <taxon>Magnoliopsida</taxon>
        <taxon>eudicotyledons</taxon>
        <taxon>Gunneridae</taxon>
        <taxon>Pentapetalae</taxon>
        <taxon>rosids</taxon>
        <taxon>fabids</taxon>
        <taxon>Fabales</taxon>
        <taxon>Fabaceae</taxon>
        <taxon>Papilionoideae</taxon>
        <taxon>50 kb inversion clade</taxon>
        <taxon>genistoids sensu lato</taxon>
        <taxon>core genistoids</taxon>
        <taxon>Genisteae</taxon>
        <taxon>Lupinus</taxon>
    </lineage>
</organism>
<dbReference type="AlphaFoldDB" id="A0A6A4NYL2"/>
<dbReference type="InterPro" id="IPR056816">
    <property type="entry name" value="ACR2/9/10_N"/>
</dbReference>
<dbReference type="InterPro" id="IPR040217">
    <property type="entry name" value="ACR1-12"/>
</dbReference>
<protein>
    <recommendedName>
        <fullName evidence="2">ACT domain-containing protein ACR</fullName>
    </recommendedName>
    <alternativeName>
        <fullName evidence="2">Protein ACT DOMAIN REPEATS</fullName>
    </alternativeName>
</protein>
<gene>
    <name evidence="5" type="ORF">Lalb_Chr19g0129401</name>
</gene>
<accession>A0A6A4NYL2</accession>
<dbReference type="SUPFAM" id="SSF55021">
    <property type="entry name" value="ACT-like"/>
    <property type="match status" value="1"/>
</dbReference>
<dbReference type="InterPro" id="IPR045865">
    <property type="entry name" value="ACT-like_dom_sf"/>
</dbReference>
<dbReference type="OrthoDB" id="2019824at2759"/>
<dbReference type="Gene3D" id="3.30.70.260">
    <property type="match status" value="1"/>
</dbReference>
<feature type="domain" description="ACT" evidence="4">
    <location>
        <begin position="391"/>
        <end position="437"/>
    </location>
</feature>
<dbReference type="InterPro" id="IPR056805">
    <property type="entry name" value="ACT_ACR9/10_C"/>
</dbReference>